<evidence type="ECO:0000313" key="6">
    <source>
        <dbReference type="Proteomes" id="UP000054097"/>
    </source>
</evidence>
<dbReference type="OrthoDB" id="3476529at2759"/>
<evidence type="ECO:0000256" key="3">
    <source>
        <dbReference type="SAM" id="Phobius"/>
    </source>
</evidence>
<evidence type="ECO:0000256" key="1">
    <source>
        <dbReference type="ARBA" id="ARBA00004196"/>
    </source>
</evidence>
<keyword evidence="6" id="KW-1185">Reference proteome</keyword>
<dbReference type="Proteomes" id="UP000054097">
    <property type="component" value="Unassembled WGS sequence"/>
</dbReference>
<dbReference type="PANTHER" id="PTHR38045">
    <property type="entry name" value="CHROMOSOME 1, WHOLE GENOME SHOTGUN SEQUENCE"/>
    <property type="match status" value="1"/>
</dbReference>
<keyword evidence="3" id="KW-0812">Transmembrane</keyword>
<proteinExistence type="predicted"/>
<comment type="subcellular location">
    <subcellularLocation>
        <location evidence="1">Cell envelope</location>
    </subcellularLocation>
</comment>
<evidence type="ECO:0000256" key="2">
    <source>
        <dbReference type="SAM" id="MobiDB-lite"/>
    </source>
</evidence>
<gene>
    <name evidence="5" type="ORF">M408DRAFT_325905</name>
</gene>
<dbReference type="Pfam" id="PF07940">
    <property type="entry name" value="Hepar_II_III_C"/>
    <property type="match status" value="1"/>
</dbReference>
<dbReference type="InterPro" id="IPR012480">
    <property type="entry name" value="Hepar_II_III_C"/>
</dbReference>
<dbReference type="STRING" id="933852.A0A0C2X923"/>
<organism evidence="5 6">
    <name type="scientific">Serendipita vermifera MAFF 305830</name>
    <dbReference type="NCBI Taxonomy" id="933852"/>
    <lineage>
        <taxon>Eukaryota</taxon>
        <taxon>Fungi</taxon>
        <taxon>Dikarya</taxon>
        <taxon>Basidiomycota</taxon>
        <taxon>Agaricomycotina</taxon>
        <taxon>Agaricomycetes</taxon>
        <taxon>Sebacinales</taxon>
        <taxon>Serendipitaceae</taxon>
        <taxon>Serendipita</taxon>
    </lineage>
</organism>
<dbReference type="EMBL" id="KN824277">
    <property type="protein sequence ID" value="KIM34528.1"/>
    <property type="molecule type" value="Genomic_DNA"/>
</dbReference>
<dbReference type="PANTHER" id="PTHR38045:SF1">
    <property type="entry name" value="HEPARINASE II_III-LIKE PROTEIN"/>
    <property type="match status" value="1"/>
</dbReference>
<sequence>MSTYSDSQRPLGDVRYNQINASTPGYDPYTSYKPPKKRRSKWLVIGLPLLIILIIIGAVVGGVLGSRKGSSNTSSSGSGGSGGSNGGSGNVDGAHSSILHQQGRFAYTTDAYFNPVYPSTTDTAQFATPTFVDANNPSINWPDDTFTSSSPSLANLRPDRPRLIAGKHKINALPTLMAGDPYLKGWHDIIMNNATVYSNLPPVVHVFDGGPSGSGILDPAREVKQRIKHFAYAYVMTSDTAWVDRTWRELQNAVTWASDTSNPDNDPADQWNSKHFLDLAELTAAYAIAYDWLYDQWTTDQRNTIRSNIVTYGLTFGVAAYSQNAFWQSVNGNWNCVSNAGLIMGCIAIQGDDDSGICNTLLNQALTNAAANCVNVPTPSGSGSETPNYWYFALTGWSELTSTLQLATGGGDFGMLTNNPSFNLTALYHMYVTGMTSLFDYGDHGPNKFSTTDNCLFYIGSAYNIPMYTLWQRDRFTAAEPWSMFWYDPGVSGAWWDGLALDKLFDDDETRWGSMRTSWTDNDGMYVAMRASKLTGHQTHGDLDGGDFVLDALGERWAGELGSADYLGNGYFSSEAQDSVRWLWYRKMTEGQNTLSIAGANQNVNAQPVVKFDSSGTAQGSSTVMDIPTDSTAYMTADLSTNYGQNIKRGIRFFNGRRQVLLQDELAGVNAVTYWRMHTNATVTIDGNNANLSLNGKNLQVQLISPPTGVSWATVEPVRTADAPQLQTGQEADQPNPGVTVLSLSIPASADTTTIQVIFNPQWDGFSSFNTPALVALDAWSLTSH</sequence>
<dbReference type="Gene3D" id="1.50.10.100">
    <property type="entry name" value="Chondroitin AC/alginate lyase"/>
    <property type="match status" value="1"/>
</dbReference>
<reference evidence="6" key="2">
    <citation type="submission" date="2015-01" db="EMBL/GenBank/DDBJ databases">
        <title>Evolutionary Origins and Diversification of the Mycorrhizal Mutualists.</title>
        <authorList>
            <consortium name="DOE Joint Genome Institute"/>
            <consortium name="Mycorrhizal Genomics Consortium"/>
            <person name="Kohler A."/>
            <person name="Kuo A."/>
            <person name="Nagy L.G."/>
            <person name="Floudas D."/>
            <person name="Copeland A."/>
            <person name="Barry K.W."/>
            <person name="Cichocki N."/>
            <person name="Veneault-Fourrey C."/>
            <person name="LaButti K."/>
            <person name="Lindquist E.A."/>
            <person name="Lipzen A."/>
            <person name="Lundell T."/>
            <person name="Morin E."/>
            <person name="Murat C."/>
            <person name="Riley R."/>
            <person name="Ohm R."/>
            <person name="Sun H."/>
            <person name="Tunlid A."/>
            <person name="Henrissat B."/>
            <person name="Grigoriev I.V."/>
            <person name="Hibbett D.S."/>
            <person name="Martin F."/>
        </authorList>
    </citation>
    <scope>NUCLEOTIDE SEQUENCE [LARGE SCALE GENOMIC DNA]</scope>
    <source>
        <strain evidence="6">MAFF 305830</strain>
    </source>
</reference>
<feature type="compositionally biased region" description="Gly residues" evidence="2">
    <location>
        <begin position="77"/>
        <end position="90"/>
    </location>
</feature>
<feature type="domain" description="Heparinase II/III-like C-terminal" evidence="4">
    <location>
        <begin position="520"/>
        <end position="713"/>
    </location>
</feature>
<keyword evidence="3" id="KW-0472">Membrane</keyword>
<dbReference type="HOGENOM" id="CLU_008982_1_0_1"/>
<reference evidence="5 6" key="1">
    <citation type="submission" date="2014-04" db="EMBL/GenBank/DDBJ databases">
        <authorList>
            <consortium name="DOE Joint Genome Institute"/>
            <person name="Kuo A."/>
            <person name="Zuccaro A."/>
            <person name="Kohler A."/>
            <person name="Nagy L.G."/>
            <person name="Floudas D."/>
            <person name="Copeland A."/>
            <person name="Barry K.W."/>
            <person name="Cichocki N."/>
            <person name="Veneault-Fourrey C."/>
            <person name="LaButti K."/>
            <person name="Lindquist E.A."/>
            <person name="Lipzen A."/>
            <person name="Lundell T."/>
            <person name="Morin E."/>
            <person name="Murat C."/>
            <person name="Sun H."/>
            <person name="Tunlid A."/>
            <person name="Henrissat B."/>
            <person name="Grigoriev I.V."/>
            <person name="Hibbett D.S."/>
            <person name="Martin F."/>
            <person name="Nordberg H.P."/>
            <person name="Cantor M.N."/>
            <person name="Hua S.X."/>
        </authorList>
    </citation>
    <scope>NUCLEOTIDE SEQUENCE [LARGE SCALE GENOMIC DNA]</scope>
    <source>
        <strain evidence="5 6">MAFF 305830</strain>
    </source>
</reference>
<dbReference type="Gene3D" id="2.70.98.70">
    <property type="match status" value="1"/>
</dbReference>
<evidence type="ECO:0000313" key="5">
    <source>
        <dbReference type="EMBL" id="KIM34528.1"/>
    </source>
</evidence>
<dbReference type="SUPFAM" id="SSF48230">
    <property type="entry name" value="Chondroitin AC/alginate lyase"/>
    <property type="match status" value="1"/>
</dbReference>
<name>A0A0C2X923_SERVB</name>
<accession>A0A0C2X923</accession>
<dbReference type="GO" id="GO:0016829">
    <property type="term" value="F:lyase activity"/>
    <property type="evidence" value="ECO:0007669"/>
    <property type="project" value="InterPro"/>
</dbReference>
<feature type="region of interest" description="Disordered" evidence="2">
    <location>
        <begin position="67"/>
        <end position="95"/>
    </location>
</feature>
<feature type="compositionally biased region" description="Low complexity" evidence="2">
    <location>
        <begin position="67"/>
        <end position="76"/>
    </location>
</feature>
<dbReference type="InterPro" id="IPR008929">
    <property type="entry name" value="Chondroitin_lyas"/>
</dbReference>
<evidence type="ECO:0000259" key="4">
    <source>
        <dbReference type="Pfam" id="PF07940"/>
    </source>
</evidence>
<keyword evidence="3" id="KW-1133">Transmembrane helix</keyword>
<dbReference type="AlphaFoldDB" id="A0A0C2X923"/>
<protein>
    <recommendedName>
        <fullName evidence="4">Heparinase II/III-like C-terminal domain-containing protein</fullName>
    </recommendedName>
</protein>
<feature type="transmembrane region" description="Helical" evidence="3">
    <location>
        <begin position="42"/>
        <end position="64"/>
    </location>
</feature>